<dbReference type="SUPFAM" id="SSF51261">
    <property type="entry name" value="Duplicated hybrid motif"/>
    <property type="match status" value="1"/>
</dbReference>
<evidence type="ECO:0000259" key="13">
    <source>
        <dbReference type="PROSITE" id="PS51093"/>
    </source>
</evidence>
<evidence type="ECO:0000313" key="16">
    <source>
        <dbReference type="EMBL" id="MFC2949754.1"/>
    </source>
</evidence>
<dbReference type="InterPro" id="IPR011299">
    <property type="entry name" value="PTS_IIBC_glc"/>
</dbReference>
<evidence type="ECO:0000256" key="12">
    <source>
        <dbReference type="SAM" id="Phobius"/>
    </source>
</evidence>
<evidence type="ECO:0000259" key="15">
    <source>
        <dbReference type="PROSITE" id="PS51103"/>
    </source>
</evidence>
<evidence type="ECO:0000256" key="2">
    <source>
        <dbReference type="ARBA" id="ARBA00022448"/>
    </source>
</evidence>
<dbReference type="InterPro" id="IPR011055">
    <property type="entry name" value="Dup_hybrid_motif"/>
</dbReference>
<evidence type="ECO:0000256" key="11">
    <source>
        <dbReference type="PROSITE-ProRule" id="PRU00421"/>
    </source>
</evidence>
<dbReference type="SUPFAM" id="SSF55604">
    <property type="entry name" value="Glucose permease domain IIB"/>
    <property type="match status" value="1"/>
</dbReference>
<dbReference type="CDD" id="cd00212">
    <property type="entry name" value="PTS_IIB_glc"/>
    <property type="match status" value="1"/>
</dbReference>
<keyword evidence="7 12" id="KW-0812">Transmembrane</keyword>
<evidence type="ECO:0000256" key="7">
    <source>
        <dbReference type="ARBA" id="ARBA00022692"/>
    </source>
</evidence>
<dbReference type="Gene3D" id="3.30.1360.60">
    <property type="entry name" value="Glucose permease domain IIB"/>
    <property type="match status" value="1"/>
</dbReference>
<dbReference type="PROSITE" id="PS51098">
    <property type="entry name" value="PTS_EIIB_TYPE_1"/>
    <property type="match status" value="1"/>
</dbReference>
<evidence type="ECO:0000256" key="10">
    <source>
        <dbReference type="ARBA" id="ARBA00023136"/>
    </source>
</evidence>
<feature type="transmembrane region" description="Helical" evidence="12">
    <location>
        <begin position="120"/>
        <end position="148"/>
    </location>
</feature>
<comment type="caution">
    <text evidence="16">The sequence shown here is derived from an EMBL/GenBank/DDBJ whole genome shotgun (WGS) entry which is preliminary data.</text>
</comment>
<dbReference type="PANTHER" id="PTHR30009:SF20">
    <property type="entry name" value="PTS SYSTEM GLUCOSE-SPECIFIC EIICB COMPONENT-RELATED"/>
    <property type="match status" value="1"/>
</dbReference>
<evidence type="ECO:0000259" key="14">
    <source>
        <dbReference type="PROSITE" id="PS51098"/>
    </source>
</evidence>
<dbReference type="InterPro" id="IPR018113">
    <property type="entry name" value="PTrfase_EIIB_Cys"/>
</dbReference>
<feature type="transmembrane region" description="Helical" evidence="12">
    <location>
        <begin position="75"/>
        <end position="100"/>
    </location>
</feature>
<dbReference type="PROSITE" id="PS00371">
    <property type="entry name" value="PTS_EIIA_TYPE_1_HIS"/>
    <property type="match status" value="1"/>
</dbReference>
<dbReference type="RefSeq" id="WP_390307746.1">
    <property type="nucleotide sequence ID" value="NZ_JBHRRZ010000038.1"/>
</dbReference>
<keyword evidence="2" id="KW-0813">Transport</keyword>
<feature type="domain" description="PTS EIIA type-1" evidence="13">
    <location>
        <begin position="556"/>
        <end position="660"/>
    </location>
</feature>
<organism evidence="16 17">
    <name type="scientific">Virgibacillus sediminis</name>
    <dbReference type="NCBI Taxonomy" id="202260"/>
    <lineage>
        <taxon>Bacteria</taxon>
        <taxon>Bacillati</taxon>
        <taxon>Bacillota</taxon>
        <taxon>Bacilli</taxon>
        <taxon>Bacillales</taxon>
        <taxon>Bacillaceae</taxon>
        <taxon>Virgibacillus</taxon>
    </lineage>
</organism>
<evidence type="ECO:0000256" key="9">
    <source>
        <dbReference type="ARBA" id="ARBA00022989"/>
    </source>
</evidence>
<dbReference type="NCBIfam" id="TIGR00830">
    <property type="entry name" value="PTBA"/>
    <property type="match status" value="1"/>
</dbReference>
<feature type="transmembrane region" description="Helical" evidence="12">
    <location>
        <begin position="168"/>
        <end position="188"/>
    </location>
</feature>
<dbReference type="Pfam" id="PF00367">
    <property type="entry name" value="PTS_EIIB"/>
    <property type="match status" value="1"/>
</dbReference>
<feature type="transmembrane region" description="Helical" evidence="12">
    <location>
        <begin position="324"/>
        <end position="348"/>
    </location>
</feature>
<dbReference type="InterPro" id="IPR050429">
    <property type="entry name" value="PTS_Glucose_EIICBA"/>
</dbReference>
<keyword evidence="3" id="KW-1003">Cell membrane</keyword>
<keyword evidence="4" id="KW-0762">Sugar transport</keyword>
<feature type="transmembrane region" description="Helical" evidence="12">
    <location>
        <begin position="355"/>
        <end position="372"/>
    </location>
</feature>
<dbReference type="PROSITE" id="PS51103">
    <property type="entry name" value="PTS_EIIC_TYPE_1"/>
    <property type="match status" value="1"/>
</dbReference>
<gene>
    <name evidence="16" type="primary">ptsG</name>
    <name evidence="16" type="ORF">ACFODW_15635</name>
</gene>
<dbReference type="InterPro" id="IPR003352">
    <property type="entry name" value="PTS_EIIC"/>
</dbReference>
<accession>A0ABV7AA72</accession>
<dbReference type="NCBIfam" id="TIGR02002">
    <property type="entry name" value="PTS-II-BC-glcB"/>
    <property type="match status" value="1"/>
</dbReference>
<evidence type="ECO:0000256" key="3">
    <source>
        <dbReference type="ARBA" id="ARBA00022475"/>
    </source>
</evidence>
<dbReference type="Proteomes" id="UP001595387">
    <property type="component" value="Unassembled WGS sequence"/>
</dbReference>
<dbReference type="Pfam" id="PF02378">
    <property type="entry name" value="PTS_EIIC"/>
    <property type="match status" value="1"/>
</dbReference>
<feature type="transmembrane region" description="Helical" evidence="12">
    <location>
        <begin position="208"/>
        <end position="226"/>
    </location>
</feature>
<keyword evidence="10 12" id="KW-0472">Membrane</keyword>
<feature type="transmembrane region" description="Helical" evidence="12">
    <location>
        <begin position="378"/>
        <end position="400"/>
    </location>
</feature>
<dbReference type="InterPro" id="IPR036878">
    <property type="entry name" value="Glu_permease_IIB"/>
</dbReference>
<feature type="transmembrane region" description="Helical" evidence="12">
    <location>
        <begin position="301"/>
        <end position="318"/>
    </location>
</feature>
<evidence type="ECO:0000256" key="1">
    <source>
        <dbReference type="ARBA" id="ARBA00004651"/>
    </source>
</evidence>
<sequence>MMKKAFGVLQKVGKALMLPVALLPAAGLLLGFGNAAQQDTMLNYLPFLEAGWIQLLATVMEDAGGIIFDNLPLIFAIGVAIGLAADGAAGLAALVGYLVLNQVMGSWIGVTPEMVESDPGYANVLGIPTLQTGVFGGIIVGLIAAFCYQRYHDIEMPSFLGFFAGKRFVPIMTAAVSFVAGLLLMIIWPPIQEAMNSASHWLMEESTYLAVFFFGFIKRLLIPFGLHHIFHAPFWYEFGSYTTAAGNIVRGDMTIFFAQLRDGVEITAGNFMAGEFPIMMFGLPAAALAMYHAARPERKKAVAGLLGSAALTSFLTGITEPLEFSFLFIAPVLFFIHAVLDGLAFVLMAMFDVNIGYTFSGGAIDFILFGILPGQEPWWIAIVLGLIFAVVYYVLFRFFIYKFDLMTPGREKADAEQEKEMEGKAGKGELAYNVLHAMGGQENISHLDACITRLRVSVNSISDVDKEELKRLGASGVLEVGDNIQAIFGPRSETIKGQMQDIISGKTPRPVETDQQEEVQQQIEEVNPEALQNDFVHEDIISPLKGKIIPVTDVPDEVFSGKMMGDGFAIEPAEGQVVSPVNGKIVNVFPTKHAIGIQSDGGREILVHVGLDTVNLKGEGFEALVEEGDIVEAGQLILKADLSFIGKNAKSTITPIVFTNLKDGEKVVLNQDGNIDREQKNIISIE</sequence>
<keyword evidence="17" id="KW-1185">Reference proteome</keyword>
<comment type="subcellular location">
    <subcellularLocation>
        <location evidence="1">Cell membrane</location>
        <topology evidence="1">Multi-pass membrane protein</topology>
    </subcellularLocation>
</comment>
<protein>
    <submittedName>
        <fullName evidence="16">Glucose-specific PTS transporter subunit IIBC</fullName>
        <ecNumber evidence="16">2.7.1.199</ecNumber>
    </submittedName>
</protein>
<dbReference type="PROSITE" id="PS51093">
    <property type="entry name" value="PTS_EIIA_TYPE_1"/>
    <property type="match status" value="1"/>
</dbReference>
<dbReference type="NCBIfam" id="TIGR00826">
    <property type="entry name" value="EIIB_glc"/>
    <property type="match status" value="1"/>
</dbReference>
<dbReference type="InterPro" id="IPR013013">
    <property type="entry name" value="PTS_EIIC_1"/>
</dbReference>
<feature type="domain" description="PTS EIIC type-1" evidence="15">
    <location>
        <begin position="3"/>
        <end position="412"/>
    </location>
</feature>
<keyword evidence="9 12" id="KW-1133">Transmembrane helix</keyword>
<dbReference type="PANTHER" id="PTHR30009">
    <property type="entry name" value="CYTOCHROME C-TYPE SYNTHESIS PROTEIN AND PTS TRANSMEMBRANE COMPONENT"/>
    <property type="match status" value="1"/>
</dbReference>
<keyword evidence="6" id="KW-0598">Phosphotransferase system</keyword>
<dbReference type="CDD" id="cd00210">
    <property type="entry name" value="PTS_IIA_glc"/>
    <property type="match status" value="1"/>
</dbReference>
<dbReference type="InterPro" id="IPR001127">
    <property type="entry name" value="PTS_EIIA_1_perm"/>
</dbReference>
<evidence type="ECO:0000256" key="5">
    <source>
        <dbReference type="ARBA" id="ARBA00022679"/>
    </source>
</evidence>
<proteinExistence type="predicted"/>
<evidence type="ECO:0000256" key="6">
    <source>
        <dbReference type="ARBA" id="ARBA00022683"/>
    </source>
</evidence>
<dbReference type="EMBL" id="JBHRRZ010000038">
    <property type="protein sequence ID" value="MFC2949754.1"/>
    <property type="molecule type" value="Genomic_DNA"/>
</dbReference>
<dbReference type="GO" id="GO:0016740">
    <property type="term" value="F:transferase activity"/>
    <property type="evidence" value="ECO:0007669"/>
    <property type="project" value="UniProtKB-KW"/>
</dbReference>
<evidence type="ECO:0000256" key="8">
    <source>
        <dbReference type="ARBA" id="ARBA00022777"/>
    </source>
</evidence>
<dbReference type="Pfam" id="PF00358">
    <property type="entry name" value="PTS_EIIA_1"/>
    <property type="match status" value="1"/>
</dbReference>
<reference evidence="17" key="1">
    <citation type="journal article" date="2019" name="Int. J. Syst. Evol. Microbiol.">
        <title>The Global Catalogue of Microorganisms (GCM) 10K type strain sequencing project: providing services to taxonomists for standard genome sequencing and annotation.</title>
        <authorList>
            <consortium name="The Broad Institute Genomics Platform"/>
            <consortium name="The Broad Institute Genome Sequencing Center for Infectious Disease"/>
            <person name="Wu L."/>
            <person name="Ma J."/>
        </authorList>
    </citation>
    <scope>NUCLEOTIDE SEQUENCE [LARGE SCALE GENOMIC DNA]</scope>
    <source>
        <strain evidence="17">KCTC 13193</strain>
    </source>
</reference>
<keyword evidence="5 16" id="KW-0808">Transferase</keyword>
<keyword evidence="8" id="KW-0418">Kinase</keyword>
<name>A0ABV7AA72_9BACI</name>
<evidence type="ECO:0000313" key="17">
    <source>
        <dbReference type="Proteomes" id="UP001595387"/>
    </source>
</evidence>
<evidence type="ECO:0000256" key="4">
    <source>
        <dbReference type="ARBA" id="ARBA00022597"/>
    </source>
</evidence>
<feature type="active site" description="Phosphocysteine intermediate; for EIIB activity" evidence="11">
    <location>
        <position position="450"/>
    </location>
</feature>
<dbReference type="InterPro" id="IPR001996">
    <property type="entry name" value="PTS_IIB_1"/>
</dbReference>
<dbReference type="EC" id="2.7.1.199" evidence="16"/>
<feature type="domain" description="PTS EIIB type-1" evidence="14">
    <location>
        <begin position="428"/>
        <end position="509"/>
    </location>
</feature>
<dbReference type="Gene3D" id="2.70.70.10">
    <property type="entry name" value="Glucose Permease (Domain IIA)"/>
    <property type="match status" value="1"/>
</dbReference>